<dbReference type="GO" id="GO:0006285">
    <property type="term" value="P:base-excision repair, AP site formation"/>
    <property type="evidence" value="ECO:0007669"/>
    <property type="project" value="UniProtKB-ARBA"/>
</dbReference>
<dbReference type="GO" id="GO:0000703">
    <property type="term" value="F:oxidized pyrimidine nucleobase lesion DNA N-glycosylase activity"/>
    <property type="evidence" value="ECO:0007669"/>
    <property type="project" value="TreeGrafter"/>
</dbReference>
<protein>
    <submittedName>
        <fullName evidence="7">Endonuclease III</fullName>
    </submittedName>
</protein>
<evidence type="ECO:0000313" key="7">
    <source>
        <dbReference type="EMBL" id="WUR04368.1"/>
    </source>
</evidence>
<dbReference type="PANTHER" id="PTHR43286:SF1">
    <property type="entry name" value="ENDONUCLEASE III-LIKE PROTEIN 1"/>
    <property type="match status" value="1"/>
</dbReference>
<dbReference type="GO" id="GO:0003906">
    <property type="term" value="F:DNA-(apurinic or apyrimidinic site) endonuclease activity"/>
    <property type="evidence" value="ECO:0007669"/>
    <property type="project" value="TreeGrafter"/>
</dbReference>
<keyword evidence="5" id="KW-0326">Glycosidase</keyword>
<dbReference type="Gene3D" id="1.10.340.30">
    <property type="entry name" value="Hypothetical protein, domain 2"/>
    <property type="match status" value="1"/>
</dbReference>
<dbReference type="AlphaFoldDB" id="A0AAX4JED3"/>
<dbReference type="CDD" id="cd00056">
    <property type="entry name" value="ENDO3c"/>
    <property type="match status" value="1"/>
</dbReference>
<dbReference type="InterPro" id="IPR023170">
    <property type="entry name" value="HhH_base_excis_C"/>
</dbReference>
<keyword evidence="2" id="KW-0378">Hydrolase</keyword>
<keyword evidence="3" id="KW-0234">DNA repair</keyword>
<evidence type="ECO:0000256" key="1">
    <source>
        <dbReference type="ARBA" id="ARBA00022763"/>
    </source>
</evidence>
<keyword evidence="8" id="KW-1185">Reference proteome</keyword>
<keyword evidence="7" id="KW-0255">Endonuclease</keyword>
<dbReference type="InterPro" id="IPR011257">
    <property type="entry name" value="DNA_glycosylase"/>
</dbReference>
<name>A0AAX4JED3_9MICR</name>
<proteinExistence type="predicted"/>
<dbReference type="GO" id="GO:0016829">
    <property type="term" value="F:lyase activity"/>
    <property type="evidence" value="ECO:0007669"/>
    <property type="project" value="UniProtKB-KW"/>
</dbReference>
<evidence type="ECO:0000256" key="3">
    <source>
        <dbReference type="ARBA" id="ARBA00023204"/>
    </source>
</evidence>
<evidence type="ECO:0000256" key="2">
    <source>
        <dbReference type="ARBA" id="ARBA00022801"/>
    </source>
</evidence>
<dbReference type="SUPFAM" id="SSF48150">
    <property type="entry name" value="DNA-glycosylase"/>
    <property type="match status" value="1"/>
</dbReference>
<gene>
    <name evidence="7" type="ORF">VNE69_08123</name>
</gene>
<dbReference type="KEGG" id="vnx:VNE69_08123"/>
<evidence type="ECO:0000259" key="6">
    <source>
        <dbReference type="SMART" id="SM00478"/>
    </source>
</evidence>
<dbReference type="InterPro" id="IPR003265">
    <property type="entry name" value="HhH-GPD_domain"/>
</dbReference>
<dbReference type="GO" id="GO:0005634">
    <property type="term" value="C:nucleus"/>
    <property type="evidence" value="ECO:0007669"/>
    <property type="project" value="TreeGrafter"/>
</dbReference>
<dbReference type="PANTHER" id="PTHR43286">
    <property type="entry name" value="ENDONUCLEASE III-LIKE PROTEIN 1"/>
    <property type="match status" value="1"/>
</dbReference>
<dbReference type="Proteomes" id="UP001334084">
    <property type="component" value="Chromosome 8"/>
</dbReference>
<reference evidence="7" key="1">
    <citation type="journal article" date="2024" name="BMC Genomics">
        <title>Functional annotation of a divergent genome using sequence and structure-based similarity.</title>
        <authorList>
            <person name="Svedberg D."/>
            <person name="Winiger R.R."/>
            <person name="Berg A."/>
            <person name="Sharma H."/>
            <person name="Tellgren-Roth C."/>
            <person name="Debrunner-Vossbrinck B.A."/>
            <person name="Vossbrinck C.R."/>
            <person name="Barandun J."/>
        </authorList>
    </citation>
    <scope>NUCLEOTIDE SEQUENCE</scope>
    <source>
        <strain evidence="7">Illinois isolate</strain>
    </source>
</reference>
<keyword evidence="7" id="KW-0540">Nuclease</keyword>
<dbReference type="SMART" id="SM00478">
    <property type="entry name" value="ENDO3c"/>
    <property type="match status" value="1"/>
</dbReference>
<dbReference type="Gene3D" id="1.10.1670.10">
    <property type="entry name" value="Helix-hairpin-Helix base-excision DNA repair enzymes (C-terminal)"/>
    <property type="match status" value="1"/>
</dbReference>
<keyword evidence="1" id="KW-0227">DNA damage</keyword>
<evidence type="ECO:0000256" key="5">
    <source>
        <dbReference type="ARBA" id="ARBA00023295"/>
    </source>
</evidence>
<dbReference type="GO" id="GO:0006289">
    <property type="term" value="P:nucleotide-excision repair"/>
    <property type="evidence" value="ECO:0007669"/>
    <property type="project" value="TreeGrafter"/>
</dbReference>
<sequence>MEIYHIIKRIRQDLIAPVDVIGCYSVPKQVEDKKLYTLISLIISAQTKDEINYQTMINICTKLESEDTVNNKYKIDNNKYNKKDHTKYKINIIDNVLFLKINEESYKYTKRNGQIFGPDINLTTNRLTLRNLQTETNLKSLLIPVGFYNKKYDTIKNLVNHISLKGFPSSLAECLGIKGLGRKMSILYLNKYYKIVGISVDTHVHRLSNLYKIVETRTPEETRKKLEEIVDKKEWEMFNNVLVGYGQVMCKKRKPRCEECEIYKKNSMDCFKF</sequence>
<dbReference type="RefSeq" id="XP_065330513.1">
    <property type="nucleotide sequence ID" value="XM_065474441.1"/>
</dbReference>
<dbReference type="GeneID" id="90542199"/>
<evidence type="ECO:0000313" key="8">
    <source>
        <dbReference type="Proteomes" id="UP001334084"/>
    </source>
</evidence>
<dbReference type="EMBL" id="CP142733">
    <property type="protein sequence ID" value="WUR04368.1"/>
    <property type="molecule type" value="Genomic_DNA"/>
</dbReference>
<feature type="domain" description="HhH-GPD" evidence="6">
    <location>
        <begin position="120"/>
        <end position="248"/>
    </location>
</feature>
<evidence type="ECO:0000256" key="4">
    <source>
        <dbReference type="ARBA" id="ARBA00023239"/>
    </source>
</evidence>
<accession>A0AAX4JED3</accession>
<organism evidence="7 8">
    <name type="scientific">Vairimorpha necatrix</name>
    <dbReference type="NCBI Taxonomy" id="6039"/>
    <lineage>
        <taxon>Eukaryota</taxon>
        <taxon>Fungi</taxon>
        <taxon>Fungi incertae sedis</taxon>
        <taxon>Microsporidia</taxon>
        <taxon>Nosematidae</taxon>
        <taxon>Vairimorpha</taxon>
    </lineage>
</organism>
<keyword evidence="4" id="KW-0456">Lyase</keyword>
<dbReference type="Pfam" id="PF00730">
    <property type="entry name" value="HhH-GPD"/>
    <property type="match status" value="1"/>
</dbReference>